<keyword evidence="9" id="KW-1185">Reference proteome</keyword>
<name>A0A934K3Z4_9BACT</name>
<dbReference type="InterPro" id="IPR036188">
    <property type="entry name" value="FAD/NAD-bd_sf"/>
</dbReference>
<reference evidence="8" key="1">
    <citation type="submission" date="2020-10" db="EMBL/GenBank/DDBJ databases">
        <title>Ca. Dormibacterota MAGs.</title>
        <authorList>
            <person name="Montgomery K."/>
        </authorList>
    </citation>
    <scope>NUCLEOTIDE SEQUENCE [LARGE SCALE GENOMIC DNA]</scope>
    <source>
        <strain evidence="8">SC8812_S17_10</strain>
    </source>
</reference>
<dbReference type="InterPro" id="IPR027056">
    <property type="entry name" value="Gluconate_2DH_su3"/>
</dbReference>
<evidence type="ECO:0000256" key="4">
    <source>
        <dbReference type="ARBA" id="ARBA00022827"/>
    </source>
</evidence>
<dbReference type="SUPFAM" id="SSF54373">
    <property type="entry name" value="FAD-linked reductases, C-terminal domain"/>
    <property type="match status" value="1"/>
</dbReference>
<proteinExistence type="inferred from homology"/>
<evidence type="ECO:0000256" key="1">
    <source>
        <dbReference type="ARBA" id="ARBA00001974"/>
    </source>
</evidence>
<accession>A0A934K3Z4</accession>
<evidence type="ECO:0000256" key="6">
    <source>
        <dbReference type="SAM" id="MobiDB-lite"/>
    </source>
</evidence>
<dbReference type="Pfam" id="PF05199">
    <property type="entry name" value="GMC_oxred_C"/>
    <property type="match status" value="1"/>
</dbReference>
<evidence type="ECO:0000256" key="2">
    <source>
        <dbReference type="ARBA" id="ARBA00010790"/>
    </source>
</evidence>
<evidence type="ECO:0000256" key="3">
    <source>
        <dbReference type="ARBA" id="ARBA00022630"/>
    </source>
</evidence>
<comment type="caution">
    <text evidence="8">The sequence shown here is derived from an EMBL/GenBank/DDBJ whole genome shotgun (WGS) entry which is preliminary data.</text>
</comment>
<evidence type="ECO:0000259" key="7">
    <source>
        <dbReference type="Pfam" id="PF05199"/>
    </source>
</evidence>
<dbReference type="InterPro" id="IPR007867">
    <property type="entry name" value="GMC_OxRtase_C"/>
</dbReference>
<dbReference type="Proteomes" id="UP000612893">
    <property type="component" value="Unassembled WGS sequence"/>
</dbReference>
<feature type="region of interest" description="Disordered" evidence="6">
    <location>
        <begin position="757"/>
        <end position="782"/>
    </location>
</feature>
<keyword evidence="3" id="KW-0285">Flavoprotein</keyword>
<dbReference type="PANTHER" id="PTHR42784">
    <property type="entry name" value="PYRANOSE 2-OXIDASE"/>
    <property type="match status" value="1"/>
</dbReference>
<dbReference type="RefSeq" id="WP_338203723.1">
    <property type="nucleotide sequence ID" value="NZ_JAEKNR010000183.1"/>
</dbReference>
<protein>
    <submittedName>
        <fullName evidence="8">Gluconate 2-dehydrogenase subunit 3 family protein</fullName>
    </submittedName>
</protein>
<dbReference type="Gene3D" id="3.50.50.60">
    <property type="entry name" value="FAD/NAD(P)-binding domain"/>
    <property type="match status" value="2"/>
</dbReference>
<dbReference type="InterPro" id="IPR051473">
    <property type="entry name" value="P2Ox-like"/>
</dbReference>
<keyword evidence="4" id="KW-0274">FAD</keyword>
<dbReference type="PANTHER" id="PTHR42784:SF1">
    <property type="entry name" value="PYRANOSE 2-OXIDASE"/>
    <property type="match status" value="1"/>
</dbReference>
<feature type="domain" description="Glucose-methanol-choline oxidoreductase C-terminal" evidence="7">
    <location>
        <begin position="629"/>
        <end position="745"/>
    </location>
</feature>
<dbReference type="SUPFAM" id="SSF51905">
    <property type="entry name" value="FAD/NAD(P)-binding domain"/>
    <property type="match status" value="1"/>
</dbReference>
<dbReference type="Pfam" id="PF13618">
    <property type="entry name" value="Gluconate_2-dh3"/>
    <property type="match status" value="1"/>
</dbReference>
<evidence type="ECO:0000313" key="8">
    <source>
        <dbReference type="EMBL" id="MBJ7600042.1"/>
    </source>
</evidence>
<gene>
    <name evidence="8" type="ORF">JF922_18440</name>
</gene>
<comment type="cofactor">
    <cofactor evidence="1">
        <name>FAD</name>
        <dbReference type="ChEBI" id="CHEBI:57692"/>
    </cofactor>
</comment>
<dbReference type="AlphaFoldDB" id="A0A934K3Z4"/>
<dbReference type="EMBL" id="JAEKNR010000183">
    <property type="protein sequence ID" value="MBJ7600042.1"/>
    <property type="molecule type" value="Genomic_DNA"/>
</dbReference>
<dbReference type="GO" id="GO:0016614">
    <property type="term" value="F:oxidoreductase activity, acting on CH-OH group of donors"/>
    <property type="evidence" value="ECO:0007669"/>
    <property type="project" value="InterPro"/>
</dbReference>
<evidence type="ECO:0000256" key="5">
    <source>
        <dbReference type="ARBA" id="ARBA00023002"/>
    </source>
</evidence>
<keyword evidence="5" id="KW-0560">Oxidoreductase</keyword>
<evidence type="ECO:0000313" key="9">
    <source>
        <dbReference type="Proteomes" id="UP000612893"/>
    </source>
</evidence>
<organism evidence="8 9">
    <name type="scientific">Candidatus Nephthysia bennettiae</name>
    <dbReference type="NCBI Taxonomy" id="3127016"/>
    <lineage>
        <taxon>Bacteria</taxon>
        <taxon>Bacillati</taxon>
        <taxon>Candidatus Dormiibacterota</taxon>
        <taxon>Candidatus Dormibacteria</taxon>
        <taxon>Candidatus Dormibacterales</taxon>
        <taxon>Candidatus Dormibacteraceae</taxon>
        <taxon>Candidatus Nephthysia</taxon>
    </lineage>
</organism>
<comment type="similarity">
    <text evidence="2">Belongs to the GMC oxidoreductase family.</text>
</comment>
<sequence>MTASVPRGVAVGAPLTVLTLAEYETAAALFERLFPMDERGPGAREIGVVEYLDRALAGYDAGLVPIYKAFLSALDSASRSGHGSRFAELAAAQQDELVEGLAGGRLAGPFDAEQQVRILAQLRAHLQEGLFSDPAYGGNLGAAGWRLLGHPGVWLENSAEENLATEPVTKGGAVKTLADVLHELPRDEREEELKAAAYAAALDPRFTDEVDVLLVGVGAMGGLVAPIFTEAGLTVVGLEAGPWRSKADFLPDELGQAYYGRGGLGPKFDQEIPRWRRHADEEAVPATFSLGRMVNGVGGSAGHWGAWLRRFHPWHFRPLSHIRERWGERVLPPGSTLADWPLTYDDLEPYYTRLEQLIGVAGDENNPFLRRSRPLPMSPLRPFTMGERFRTASAEMGFHAHAVPAGMNTVEYDGRPATTYTAWSNGFGSFFGDRWHPGLSSVPRAAYSGRFELRTHCRVVRVITDDGGARGVEYVDPDGRLRVQRARAVVLASYTFENVRLMFLSADSRRPDGLGNSSGQLGRHLMSKMFAHANGYFPGVCFNRHTGPAAQGVVLDDLVSEDFDFVAEGFVGGATLGAEQQFLPLQISRESLPPDVRGWGKPYRDHLLEWQRIGVVRIQPDALPYADHRIELDTRHCDRSGLGLPVVRVTYDLRENELRLAAWMGRKASELLRAMGASKTWEGPYFTGIGSSHELGACRFGTDPATSVLDPWLAVHDTPNLHVYGGAALPNCPGINPSLTLGAVALRAAERLASDLGGEGLKCPRRPPPGRRPAPLAPYGST</sequence>